<dbReference type="RefSeq" id="YP_004322485.1">
    <property type="nucleotide sequence ID" value="NC_015280.1"/>
</dbReference>
<dbReference type="GeneID" id="10326973"/>
<dbReference type="InterPro" id="IPR055750">
    <property type="entry name" value="DUF7326"/>
</dbReference>
<organism evidence="1 2">
    <name type="scientific">Prochlorococcus phage P-HM1</name>
    <dbReference type="NCBI Taxonomy" id="445700"/>
    <lineage>
        <taxon>Viruses</taxon>
        <taxon>Duplodnaviria</taxon>
        <taxon>Heunggongvirae</taxon>
        <taxon>Uroviricota</taxon>
        <taxon>Caudoviricetes</taxon>
        <taxon>Eurybiavirus</taxon>
        <taxon>Eurybiavirus PHM2</taxon>
    </lineage>
</organism>
<evidence type="ECO:0000313" key="2">
    <source>
        <dbReference type="Proteomes" id="UP000006530"/>
    </source>
</evidence>
<protein>
    <submittedName>
        <fullName evidence="1">Uncharacterized protein</fullName>
    </submittedName>
</protein>
<name>E3SMP1_9CAUD</name>
<dbReference type="Proteomes" id="UP000006530">
    <property type="component" value="Segment"/>
</dbReference>
<keyword evidence="2" id="KW-1185">Reference proteome</keyword>
<gene>
    <name evidence="1" type="ORF">PHM1_060</name>
</gene>
<proteinExistence type="predicted"/>
<dbReference type="KEGG" id="vg:10326973"/>
<reference evidence="1 2" key="1">
    <citation type="journal article" date="2010" name="Environ. Microbiol.">
        <title>Genomic analysis of oceanic cyanobacterial myoviruses compared with T4-like myoviruses from diverse hosts and environments.</title>
        <authorList>
            <person name="Sullivan M.B."/>
            <person name="Huang K.H."/>
            <person name="Ignacio-Espinoza J.C."/>
            <person name="Berlin A.M."/>
            <person name="Kelly L."/>
            <person name="Weigele P.R."/>
            <person name="DeFrancesco A.S."/>
            <person name="Kern S.E."/>
            <person name="Thompson L.R."/>
            <person name="Young S."/>
            <person name="Yandava C."/>
            <person name="Fu R."/>
            <person name="Krastins B."/>
            <person name="Chase M."/>
            <person name="Sarracino D."/>
            <person name="Osburne M.S."/>
            <person name="Henn M.R."/>
            <person name="Chisholm S.W."/>
        </authorList>
    </citation>
    <scope>NUCLEOTIDE SEQUENCE [LARGE SCALE GENOMIC DNA]</scope>
    <source>
        <strain evidence="1">M4-247</strain>
    </source>
</reference>
<dbReference type="EMBL" id="GU071101">
    <property type="protein sequence ID" value="ADO98684.1"/>
    <property type="molecule type" value="Genomic_DNA"/>
</dbReference>
<dbReference type="OrthoDB" id="27245at10239"/>
<accession>E3SMP1</accession>
<sequence length="84" mass="10124">MDRELLNELKAFLAERMVDNMTTEQLAEYVQDDLFTYFDKQGEHDFLEEAENYWGDYFGEVIDEVQDYMKCDFKREPGNTVRHP</sequence>
<evidence type="ECO:0000313" key="1">
    <source>
        <dbReference type="EMBL" id="ADO98684.1"/>
    </source>
</evidence>
<dbReference type="Pfam" id="PF24012">
    <property type="entry name" value="DUF7326"/>
    <property type="match status" value="1"/>
</dbReference>